<sequence>GLFVLRPAYDASACWCPRAPELPPLQRWVRRRSCLKAVSRGGPHVVVITNLGVSDRLSIVRLLVRCRRGARYVVRTGEHSPCNCMDIDIPPRRTSSYRSVRRRQKYL</sequence>
<comment type="caution">
    <text evidence="1">The sequence shown here is derived from an EMBL/GenBank/DDBJ whole genome shotgun (WGS) entry which is preliminary data.</text>
</comment>
<reference evidence="1" key="1">
    <citation type="submission" date="2022-03" db="EMBL/GenBank/DDBJ databases">
        <authorList>
            <person name="Lindestad O."/>
        </authorList>
    </citation>
    <scope>NUCLEOTIDE SEQUENCE</scope>
</reference>
<accession>A0A8S4QQZ5</accession>
<dbReference type="Proteomes" id="UP000838756">
    <property type="component" value="Unassembled WGS sequence"/>
</dbReference>
<gene>
    <name evidence="1" type="primary">jg7566</name>
    <name evidence="1" type="ORF">PAEG_LOCUS3703</name>
</gene>
<keyword evidence="2" id="KW-1185">Reference proteome</keyword>
<organism evidence="1 2">
    <name type="scientific">Pararge aegeria aegeria</name>
    <dbReference type="NCBI Taxonomy" id="348720"/>
    <lineage>
        <taxon>Eukaryota</taxon>
        <taxon>Metazoa</taxon>
        <taxon>Ecdysozoa</taxon>
        <taxon>Arthropoda</taxon>
        <taxon>Hexapoda</taxon>
        <taxon>Insecta</taxon>
        <taxon>Pterygota</taxon>
        <taxon>Neoptera</taxon>
        <taxon>Endopterygota</taxon>
        <taxon>Lepidoptera</taxon>
        <taxon>Glossata</taxon>
        <taxon>Ditrysia</taxon>
        <taxon>Papilionoidea</taxon>
        <taxon>Nymphalidae</taxon>
        <taxon>Satyrinae</taxon>
        <taxon>Satyrini</taxon>
        <taxon>Parargina</taxon>
        <taxon>Pararge</taxon>
    </lineage>
</organism>
<dbReference type="AlphaFoldDB" id="A0A8S4QQZ5"/>
<feature type="non-terminal residue" evidence="1">
    <location>
        <position position="1"/>
    </location>
</feature>
<protein>
    <submittedName>
        <fullName evidence="1">Jg7566 protein</fullName>
    </submittedName>
</protein>
<proteinExistence type="predicted"/>
<evidence type="ECO:0000313" key="1">
    <source>
        <dbReference type="EMBL" id="CAH2215571.1"/>
    </source>
</evidence>
<dbReference type="EMBL" id="CAKXAJ010012057">
    <property type="protein sequence ID" value="CAH2215571.1"/>
    <property type="molecule type" value="Genomic_DNA"/>
</dbReference>
<evidence type="ECO:0000313" key="2">
    <source>
        <dbReference type="Proteomes" id="UP000838756"/>
    </source>
</evidence>
<name>A0A8S4QQZ5_9NEOP</name>